<evidence type="ECO:0000256" key="7">
    <source>
        <dbReference type="ARBA" id="ARBA00022695"/>
    </source>
</evidence>
<feature type="binding site" evidence="12">
    <location>
        <position position="225"/>
    </location>
    <ligand>
        <name>a divalent metal cation</name>
        <dbReference type="ChEBI" id="CHEBI:60240"/>
    </ligand>
</feature>
<evidence type="ECO:0000256" key="3">
    <source>
        <dbReference type="ARBA" id="ARBA00008480"/>
    </source>
</evidence>
<evidence type="ECO:0000256" key="5">
    <source>
        <dbReference type="ARBA" id="ARBA00012579"/>
    </source>
</evidence>
<dbReference type="SUPFAM" id="SSF69765">
    <property type="entry name" value="IpsF-like"/>
    <property type="match status" value="1"/>
</dbReference>
<dbReference type="GO" id="GO:0070567">
    <property type="term" value="F:cytidylyltransferase activity"/>
    <property type="evidence" value="ECO:0007669"/>
    <property type="project" value="InterPro"/>
</dbReference>
<dbReference type="Pfam" id="PF02542">
    <property type="entry name" value="YgbB"/>
    <property type="match status" value="1"/>
</dbReference>
<dbReference type="InterPro" id="IPR036571">
    <property type="entry name" value="MECDP_synthase_sf"/>
</dbReference>
<comment type="similarity">
    <text evidence="3 12 13">Belongs to the IspF family.</text>
</comment>
<feature type="site" description="Transition state stabilizer" evidence="12">
    <location>
        <position position="350"/>
    </location>
</feature>
<dbReference type="InterPro" id="IPR003526">
    <property type="entry name" value="MECDP_synthase"/>
</dbReference>
<feature type="binding site" evidence="12">
    <location>
        <begin position="225"/>
        <end position="227"/>
    </location>
    <ligand>
        <name>4-CDP-2-C-methyl-D-erythritol 2-phosphate</name>
        <dbReference type="ChEBI" id="CHEBI:57919"/>
    </ligand>
</feature>
<comment type="catalytic activity">
    <reaction evidence="1 12 13">
        <text>4-CDP-2-C-methyl-D-erythritol 2-phosphate = 2-C-methyl-D-erythritol 2,4-cyclic diphosphate + CMP</text>
        <dbReference type="Rhea" id="RHEA:23864"/>
        <dbReference type="ChEBI" id="CHEBI:57919"/>
        <dbReference type="ChEBI" id="CHEBI:58483"/>
        <dbReference type="ChEBI" id="CHEBI:60377"/>
        <dbReference type="EC" id="4.6.1.12"/>
    </reaction>
</comment>
<evidence type="ECO:0000256" key="4">
    <source>
        <dbReference type="ARBA" id="ARBA00011233"/>
    </source>
</evidence>
<dbReference type="PANTHER" id="PTHR43181">
    <property type="entry name" value="2-C-METHYL-D-ERYTHRITOL 2,4-CYCLODIPHOSPHATE SYNTHASE, CHLOROPLASTIC"/>
    <property type="match status" value="1"/>
</dbReference>
<evidence type="ECO:0000313" key="16">
    <source>
        <dbReference type="Proteomes" id="UP000319384"/>
    </source>
</evidence>
<gene>
    <name evidence="12 15" type="primary">ispF</name>
    <name evidence="15" type="ORF">EVA95_01030</name>
</gene>
<dbReference type="GO" id="GO:0019288">
    <property type="term" value="P:isopentenyl diphosphate biosynthetic process, methylerythritol 4-phosphate pathway"/>
    <property type="evidence" value="ECO:0007669"/>
    <property type="project" value="UniProtKB-UniRule"/>
</dbReference>
<dbReference type="HAMAP" id="MF_00107">
    <property type="entry name" value="IspF"/>
    <property type="match status" value="1"/>
</dbReference>
<dbReference type="PANTHER" id="PTHR43181:SF1">
    <property type="entry name" value="2-C-METHYL-D-ERYTHRITOL 2,4-CYCLODIPHOSPHATE SYNTHASE, CHLOROPLASTIC"/>
    <property type="match status" value="1"/>
</dbReference>
<dbReference type="EC" id="4.6.1.12" evidence="5 12"/>
<dbReference type="EMBL" id="SHBH01000005">
    <property type="protein sequence ID" value="RZO27040.1"/>
    <property type="molecule type" value="Genomic_DNA"/>
</dbReference>
<dbReference type="PROSITE" id="PS01295">
    <property type="entry name" value="ISPD"/>
    <property type="match status" value="1"/>
</dbReference>
<name>A0A520N0N0_9GAMM</name>
<dbReference type="CDD" id="cd00554">
    <property type="entry name" value="MECDP_synthase"/>
    <property type="match status" value="1"/>
</dbReference>
<evidence type="ECO:0000256" key="2">
    <source>
        <dbReference type="ARBA" id="ARBA00004709"/>
    </source>
</evidence>
<dbReference type="NCBIfam" id="TIGR00151">
    <property type="entry name" value="ispF"/>
    <property type="match status" value="1"/>
</dbReference>
<dbReference type="InterPro" id="IPR020555">
    <property type="entry name" value="MECDP_synthase_CS"/>
</dbReference>
<dbReference type="UniPathway" id="UPA00056">
    <property type="reaction ID" value="UER00095"/>
</dbReference>
<keyword evidence="9 12" id="KW-0414">Isoprene biosynthesis</keyword>
<evidence type="ECO:0000259" key="14">
    <source>
        <dbReference type="Pfam" id="PF02542"/>
    </source>
</evidence>
<evidence type="ECO:0000256" key="1">
    <source>
        <dbReference type="ARBA" id="ARBA00000200"/>
    </source>
</evidence>
<evidence type="ECO:0000256" key="9">
    <source>
        <dbReference type="ARBA" id="ARBA00023229"/>
    </source>
</evidence>
<feature type="binding site" evidence="12">
    <location>
        <position position="259"/>
    </location>
    <ligand>
        <name>a divalent metal cation</name>
        <dbReference type="ChEBI" id="CHEBI:60240"/>
    </ligand>
</feature>
<feature type="binding site" evidence="12">
    <location>
        <begin position="251"/>
        <end position="252"/>
    </location>
    <ligand>
        <name>4-CDP-2-C-methyl-D-erythritol 2-phosphate</name>
        <dbReference type="ChEBI" id="CHEBI:57919"/>
    </ligand>
</feature>
<feature type="binding site" evidence="12">
    <location>
        <begin position="349"/>
        <end position="352"/>
    </location>
    <ligand>
        <name>4-CDP-2-C-methyl-D-erythritol 2-phosphate</name>
        <dbReference type="ChEBI" id="CHEBI:57919"/>
    </ligand>
</feature>
<keyword evidence="10 12" id="KW-0456">Lyase</keyword>
<dbReference type="GO" id="GO:0016114">
    <property type="term" value="P:terpenoid biosynthetic process"/>
    <property type="evidence" value="ECO:0007669"/>
    <property type="project" value="InterPro"/>
</dbReference>
<keyword evidence="6" id="KW-0808">Transferase</keyword>
<evidence type="ECO:0000256" key="10">
    <source>
        <dbReference type="ARBA" id="ARBA00023239"/>
    </source>
</evidence>
<organism evidence="15 16">
    <name type="scientific">SAR86 cluster bacterium</name>
    <dbReference type="NCBI Taxonomy" id="2030880"/>
    <lineage>
        <taxon>Bacteria</taxon>
        <taxon>Pseudomonadati</taxon>
        <taxon>Pseudomonadota</taxon>
        <taxon>Gammaproteobacteria</taxon>
        <taxon>SAR86 cluster</taxon>
    </lineage>
</organism>
<dbReference type="CDD" id="cd02516">
    <property type="entry name" value="CDP-ME_synthetase"/>
    <property type="match status" value="1"/>
</dbReference>
<protein>
    <recommendedName>
        <fullName evidence="5 12">2-C-methyl-D-erythritol 2,4-cyclodiphosphate synthase</fullName>
        <shortName evidence="12">MECDP-synthase</shortName>
        <shortName evidence="12">MECPP-synthase</shortName>
        <shortName evidence="12">MECPS</shortName>
        <ecNumber evidence="5 12">4.6.1.12</ecNumber>
    </recommendedName>
</protein>
<feature type="site" description="Transition state stabilizer" evidence="12">
    <location>
        <position position="251"/>
    </location>
</feature>
<comment type="subunit">
    <text evidence="4 12">Homotrimer.</text>
</comment>
<dbReference type="Gene3D" id="3.90.550.10">
    <property type="entry name" value="Spore Coat Polysaccharide Biosynthesis Protein SpsA, Chain A"/>
    <property type="match status" value="1"/>
</dbReference>
<evidence type="ECO:0000256" key="11">
    <source>
        <dbReference type="ARBA" id="ARBA00023268"/>
    </source>
</evidence>
<comment type="function">
    <text evidence="12">Involved in the biosynthesis of isopentenyl diphosphate (IPP) and dimethylallyl diphosphate (DMAPP), two major building blocks of isoprenoid compounds. Catalyzes the conversion of 4-diphosphocytidyl-2-C-methyl-D-erythritol 2-phosphate (CDP-ME2P) to 2-C-methyl-D-erythritol 2,4-cyclodiphosphate (ME-CPP) with a corresponding release of cytidine 5-monophosphate (CMP).</text>
</comment>
<keyword evidence="11" id="KW-0511">Multifunctional enzyme</keyword>
<feature type="binding site" evidence="12">
    <location>
        <position position="227"/>
    </location>
    <ligand>
        <name>a divalent metal cation</name>
        <dbReference type="ChEBI" id="CHEBI:60240"/>
    </ligand>
</feature>
<comment type="caution">
    <text evidence="12">Lacks conserved residue(s) required for the propagation of feature annotation.</text>
</comment>
<dbReference type="Pfam" id="PF01128">
    <property type="entry name" value="IspD"/>
    <property type="match status" value="1"/>
</dbReference>
<evidence type="ECO:0000313" key="15">
    <source>
        <dbReference type="EMBL" id="RZO27040.1"/>
    </source>
</evidence>
<comment type="pathway">
    <text evidence="2 12">Isoprenoid biosynthesis; isopentenyl diphosphate biosynthesis via DXP pathway; isopentenyl diphosphate from 1-deoxy-D-xylulose 5-phosphate: step 4/6.</text>
</comment>
<proteinExistence type="inferred from homology"/>
<dbReference type="InterPro" id="IPR018294">
    <property type="entry name" value="ISPD_synthase_CS"/>
</dbReference>
<feature type="domain" description="2-C-methyl-D-erythritol 2,4-cyclodiphosphate synthase" evidence="14">
    <location>
        <begin position="219"/>
        <end position="371"/>
    </location>
</feature>
<comment type="caution">
    <text evidence="15">The sequence shown here is derived from an EMBL/GenBank/DDBJ whole genome shotgun (WGS) entry which is preliminary data.</text>
</comment>
<dbReference type="AlphaFoldDB" id="A0A520N0N0"/>
<sequence length="374" mass="41953">MNNVLAVIAAAGEGKRFGGNTPKQYIKLNGKTVIESSVKPFIDSEIITKIIIVVSKNDLEIENQDFYSSKKVEVIYGGDKRQISIFNALQHEDDNYEFVITHDAARPNVIEDDIANLLKDIKESKSSCSYFYTPIYDSIKKNKTKNKNKFHLVQTPQISKFEELKKSLNICIDENIECPDESFAIEYLNLKTSKVKGRRSNIKITEYEDIDILNKFLTRSGIGFDLHKYDKGSGIILGGYKINCDYKIIAHSDGDVLLHSIADSILGASGLGDIGKFFPDQDDINLNLDSSEIINFCLKELKNLNLEIYNVDATIICEEPKINPHRENILKSLSSILKIPIDRIGLKATTSEKIGIIGNNEAIAVQSLINLKDK</sequence>
<keyword evidence="7" id="KW-0548">Nucleotidyltransferase</keyword>
<dbReference type="Proteomes" id="UP000319384">
    <property type="component" value="Unassembled WGS sequence"/>
</dbReference>
<dbReference type="SUPFAM" id="SSF53448">
    <property type="entry name" value="Nucleotide-diphospho-sugar transferases"/>
    <property type="match status" value="1"/>
</dbReference>
<feature type="binding site" evidence="12">
    <location>
        <begin position="273"/>
        <end position="275"/>
    </location>
    <ligand>
        <name>4-CDP-2-C-methyl-D-erythritol 2-phosphate</name>
        <dbReference type="ChEBI" id="CHEBI:57919"/>
    </ligand>
</feature>
<dbReference type="InterPro" id="IPR034683">
    <property type="entry name" value="IspD/TarI"/>
</dbReference>
<evidence type="ECO:0000256" key="6">
    <source>
        <dbReference type="ARBA" id="ARBA00022679"/>
    </source>
</evidence>
<feature type="binding site" evidence="12">
    <location>
        <begin position="278"/>
        <end position="282"/>
    </location>
    <ligand>
        <name>4-CDP-2-C-methyl-D-erythritol 2-phosphate</name>
        <dbReference type="ChEBI" id="CHEBI:57919"/>
    </ligand>
</feature>
<dbReference type="Gene3D" id="3.30.1330.50">
    <property type="entry name" value="2-C-methyl-D-erythritol 2,4-cyclodiphosphate synthase"/>
    <property type="match status" value="1"/>
</dbReference>
<keyword evidence="8 12" id="KW-0479">Metal-binding</keyword>
<dbReference type="GO" id="GO:0008685">
    <property type="term" value="F:2-C-methyl-D-erythritol 2,4-cyclodiphosphate synthase activity"/>
    <property type="evidence" value="ECO:0007669"/>
    <property type="project" value="UniProtKB-UniRule"/>
</dbReference>
<accession>A0A520N0N0</accession>
<dbReference type="InterPro" id="IPR029044">
    <property type="entry name" value="Nucleotide-diphossugar_trans"/>
</dbReference>
<dbReference type="PROSITE" id="PS01350">
    <property type="entry name" value="ISPF"/>
    <property type="match status" value="1"/>
</dbReference>
<dbReference type="GO" id="GO:0046872">
    <property type="term" value="F:metal ion binding"/>
    <property type="evidence" value="ECO:0007669"/>
    <property type="project" value="UniProtKB-KW"/>
</dbReference>
<evidence type="ECO:0000256" key="12">
    <source>
        <dbReference type="HAMAP-Rule" id="MF_00107"/>
    </source>
</evidence>
<reference evidence="15 16" key="1">
    <citation type="submission" date="2019-02" db="EMBL/GenBank/DDBJ databases">
        <title>Prokaryotic population dynamics and viral predation in marine succession experiment using metagenomics: the confinement effect.</title>
        <authorList>
            <person name="Haro-Moreno J.M."/>
            <person name="Rodriguez-Valera F."/>
            <person name="Lopez-Perez M."/>
        </authorList>
    </citation>
    <scope>NUCLEOTIDE SEQUENCE [LARGE SCALE GENOMIC DNA]</scope>
    <source>
        <strain evidence="15">MED-G162</strain>
    </source>
</reference>
<evidence type="ECO:0000256" key="13">
    <source>
        <dbReference type="RuleBase" id="RU004395"/>
    </source>
</evidence>
<comment type="cofactor">
    <cofactor evidence="12">
        <name>a divalent metal cation</name>
        <dbReference type="ChEBI" id="CHEBI:60240"/>
    </cofactor>
    <text evidence="12">Binds 1 divalent metal cation per subunit.</text>
</comment>
<evidence type="ECO:0000256" key="8">
    <source>
        <dbReference type="ARBA" id="ARBA00022723"/>
    </source>
</evidence>